<dbReference type="AlphaFoldDB" id="A0AA38HZH5"/>
<keyword evidence="6" id="KW-0963">Cytoplasm</keyword>
<protein>
    <recommendedName>
        <fullName evidence="5">Putative nuclease HARBI1</fullName>
    </recommendedName>
    <alternativeName>
        <fullName evidence="11">Harbinger transposase-derived nuclease</fullName>
    </alternativeName>
</protein>
<keyword evidence="15" id="KW-1185">Reference proteome</keyword>
<evidence type="ECO:0000256" key="9">
    <source>
        <dbReference type="ARBA" id="ARBA00022801"/>
    </source>
</evidence>
<evidence type="ECO:0000256" key="7">
    <source>
        <dbReference type="ARBA" id="ARBA00022722"/>
    </source>
</evidence>
<evidence type="ECO:0000256" key="12">
    <source>
        <dbReference type="ARBA" id="ARBA00045850"/>
    </source>
</evidence>
<keyword evidence="10" id="KW-0539">Nucleus</keyword>
<dbReference type="GO" id="GO:0004518">
    <property type="term" value="F:nuclease activity"/>
    <property type="evidence" value="ECO:0007669"/>
    <property type="project" value="UniProtKB-KW"/>
</dbReference>
<comment type="function">
    <text evidence="12">Transposase-derived protein that may have nuclease activity. Does not have transposase activity.</text>
</comment>
<dbReference type="PRINTS" id="PR02086">
    <property type="entry name" value="PUTNUCHARBI1"/>
</dbReference>
<evidence type="ECO:0000256" key="3">
    <source>
        <dbReference type="ARBA" id="ARBA00004496"/>
    </source>
</evidence>
<dbReference type="EMBL" id="JALNTZ010000008">
    <property type="protein sequence ID" value="KAJ3643859.1"/>
    <property type="molecule type" value="Genomic_DNA"/>
</dbReference>
<comment type="similarity">
    <text evidence="4">Belongs to the HARBI1 family.</text>
</comment>
<evidence type="ECO:0000256" key="4">
    <source>
        <dbReference type="ARBA" id="ARBA00006958"/>
    </source>
</evidence>
<evidence type="ECO:0000313" key="15">
    <source>
        <dbReference type="Proteomes" id="UP001168821"/>
    </source>
</evidence>
<name>A0AA38HZH5_9CUCU</name>
<dbReference type="Proteomes" id="UP001168821">
    <property type="component" value="Unassembled WGS sequence"/>
</dbReference>
<comment type="cofactor">
    <cofactor evidence="1">
        <name>a divalent metal cation</name>
        <dbReference type="ChEBI" id="CHEBI:60240"/>
    </cofactor>
</comment>
<gene>
    <name evidence="14" type="ORF">Zmor_026544</name>
</gene>
<feature type="domain" description="DDE Tnp4" evidence="13">
    <location>
        <begin position="158"/>
        <end position="308"/>
    </location>
</feature>
<evidence type="ECO:0000256" key="8">
    <source>
        <dbReference type="ARBA" id="ARBA00022723"/>
    </source>
</evidence>
<comment type="caution">
    <text evidence="14">The sequence shown here is derived from an EMBL/GenBank/DDBJ whole genome shotgun (WGS) entry which is preliminary data.</text>
</comment>
<dbReference type="Pfam" id="PF13359">
    <property type="entry name" value="DDE_Tnp_4"/>
    <property type="match status" value="1"/>
</dbReference>
<organism evidence="14 15">
    <name type="scientific">Zophobas morio</name>
    <dbReference type="NCBI Taxonomy" id="2755281"/>
    <lineage>
        <taxon>Eukaryota</taxon>
        <taxon>Metazoa</taxon>
        <taxon>Ecdysozoa</taxon>
        <taxon>Arthropoda</taxon>
        <taxon>Hexapoda</taxon>
        <taxon>Insecta</taxon>
        <taxon>Pterygota</taxon>
        <taxon>Neoptera</taxon>
        <taxon>Endopterygota</taxon>
        <taxon>Coleoptera</taxon>
        <taxon>Polyphaga</taxon>
        <taxon>Cucujiformia</taxon>
        <taxon>Tenebrionidae</taxon>
        <taxon>Zophobas</taxon>
    </lineage>
</organism>
<keyword evidence="9" id="KW-0378">Hydrolase</keyword>
<keyword evidence="8" id="KW-0479">Metal-binding</keyword>
<comment type="subcellular location">
    <subcellularLocation>
        <location evidence="3">Cytoplasm</location>
    </subcellularLocation>
    <subcellularLocation>
        <location evidence="2">Nucleus</location>
    </subcellularLocation>
</comment>
<evidence type="ECO:0000256" key="1">
    <source>
        <dbReference type="ARBA" id="ARBA00001968"/>
    </source>
</evidence>
<evidence type="ECO:0000259" key="13">
    <source>
        <dbReference type="Pfam" id="PF13359"/>
    </source>
</evidence>
<reference evidence="14" key="1">
    <citation type="journal article" date="2023" name="G3 (Bethesda)">
        <title>Whole genome assemblies of Zophobas morio and Tenebrio molitor.</title>
        <authorList>
            <person name="Kaur S."/>
            <person name="Stinson S.A."/>
            <person name="diCenzo G.C."/>
        </authorList>
    </citation>
    <scope>NUCLEOTIDE SEQUENCE</scope>
    <source>
        <strain evidence="14">QUZm001</strain>
    </source>
</reference>
<evidence type="ECO:0000256" key="2">
    <source>
        <dbReference type="ARBA" id="ARBA00004123"/>
    </source>
</evidence>
<evidence type="ECO:0000256" key="6">
    <source>
        <dbReference type="ARBA" id="ARBA00022490"/>
    </source>
</evidence>
<sequence>MSASTLSSLSDESDEEGRLQAARIRRPRRFFVRKDPFELYDDMDFKERYRINKNTFNELLNLIGHHLEPATKRNHSISAKLQLLVTLRFLASASFQQVLGDNIGIHKSSTSRIITRVCNVIAALKPRYIKMPVTGQERRSVKSGFHNIRGFPKVIGALDCTHVKILSPGGEQAERFRNRKGYFSINVQGVCDSELKIINIIARWPGSVHDSTIFNDSPLCADLASGVYGTDFVLGDNGYPCCSYLLTPLLNPRNRMERAYNAAHKASRNCIERCFGVLKRRFPCLSRGLNMKLQSTLHIIVACAVLHNICILEKDAFFEGEDQDVDEDPELHIFNNENTAVRVALINSVFADL</sequence>
<dbReference type="InterPro" id="IPR027806">
    <property type="entry name" value="HARBI1_dom"/>
</dbReference>
<dbReference type="InterPro" id="IPR045249">
    <property type="entry name" value="HARBI1-like"/>
</dbReference>
<evidence type="ECO:0000313" key="14">
    <source>
        <dbReference type="EMBL" id="KAJ3643859.1"/>
    </source>
</evidence>
<accession>A0AA38HZH5</accession>
<evidence type="ECO:0000256" key="11">
    <source>
        <dbReference type="ARBA" id="ARBA00030126"/>
    </source>
</evidence>
<dbReference type="GO" id="GO:0005737">
    <property type="term" value="C:cytoplasm"/>
    <property type="evidence" value="ECO:0007669"/>
    <property type="project" value="UniProtKB-SubCell"/>
</dbReference>
<dbReference type="PANTHER" id="PTHR22930:SF289">
    <property type="entry name" value="DDE TNP4 DOMAIN-CONTAINING PROTEIN-RELATED"/>
    <property type="match status" value="1"/>
</dbReference>
<proteinExistence type="inferred from homology"/>
<dbReference type="GO" id="GO:0046872">
    <property type="term" value="F:metal ion binding"/>
    <property type="evidence" value="ECO:0007669"/>
    <property type="project" value="UniProtKB-KW"/>
</dbReference>
<evidence type="ECO:0000256" key="10">
    <source>
        <dbReference type="ARBA" id="ARBA00023242"/>
    </source>
</evidence>
<dbReference type="GO" id="GO:0016787">
    <property type="term" value="F:hydrolase activity"/>
    <property type="evidence" value="ECO:0007669"/>
    <property type="project" value="UniProtKB-KW"/>
</dbReference>
<dbReference type="PANTHER" id="PTHR22930">
    <property type="match status" value="1"/>
</dbReference>
<dbReference type="InterPro" id="IPR026103">
    <property type="entry name" value="HARBI1_animal"/>
</dbReference>
<evidence type="ECO:0000256" key="5">
    <source>
        <dbReference type="ARBA" id="ARBA00015519"/>
    </source>
</evidence>
<keyword evidence="7" id="KW-0540">Nuclease</keyword>
<dbReference type="GO" id="GO:0005634">
    <property type="term" value="C:nucleus"/>
    <property type="evidence" value="ECO:0007669"/>
    <property type="project" value="UniProtKB-SubCell"/>
</dbReference>